<dbReference type="Proteomes" id="UP001499938">
    <property type="component" value="Unassembled WGS sequence"/>
</dbReference>
<evidence type="ECO:0000313" key="4">
    <source>
        <dbReference type="Proteomes" id="UP001499938"/>
    </source>
</evidence>
<reference evidence="4" key="1">
    <citation type="journal article" date="2019" name="Int. J. Syst. Evol. Microbiol.">
        <title>The Global Catalogue of Microorganisms (GCM) 10K type strain sequencing project: providing services to taxonomists for standard genome sequencing and annotation.</title>
        <authorList>
            <consortium name="The Broad Institute Genomics Platform"/>
            <consortium name="The Broad Institute Genome Sequencing Center for Infectious Disease"/>
            <person name="Wu L."/>
            <person name="Ma J."/>
        </authorList>
    </citation>
    <scope>NUCLEOTIDE SEQUENCE [LARGE SCALE GENOMIC DNA]</scope>
    <source>
        <strain evidence="4">JCM 15592</strain>
    </source>
</reference>
<accession>A0ABP4XF23</accession>
<dbReference type="InterPro" id="IPR001482">
    <property type="entry name" value="T2SS/T4SS_dom"/>
</dbReference>
<dbReference type="Gene3D" id="3.30.450.380">
    <property type="match status" value="1"/>
</dbReference>
<proteinExistence type="inferred from homology"/>
<dbReference type="InterPro" id="IPR022399">
    <property type="entry name" value="TadA-like_ATPase"/>
</dbReference>
<dbReference type="NCBIfam" id="TIGR03819">
    <property type="entry name" value="heli_sec_ATPase"/>
    <property type="match status" value="1"/>
</dbReference>
<feature type="domain" description="Bacterial type II secretion system protein E" evidence="2">
    <location>
        <begin position="51"/>
        <end position="324"/>
    </location>
</feature>
<name>A0ABP4XF23_9MICO</name>
<dbReference type="PANTHER" id="PTHR30486">
    <property type="entry name" value="TWITCHING MOTILITY PROTEIN PILT"/>
    <property type="match status" value="1"/>
</dbReference>
<dbReference type="InterPro" id="IPR027417">
    <property type="entry name" value="P-loop_NTPase"/>
</dbReference>
<evidence type="ECO:0000313" key="3">
    <source>
        <dbReference type="EMBL" id="GAA1780417.1"/>
    </source>
</evidence>
<sequence>MKFDEGIEEAVRSGRAPDRRAIREVVDTAAERLGERGIARTTNRLEADLAGLGPLAGLARQAGVTDILVNGSGESWADRGGGLERVPDHDFESGEHVRRFAVRLAGVAGRRLDDAQPWVDGLLPGAVRLHAILPPLAAGGTCISLRMLRRDAVRLDDLERVEMCTPEQAARLRQMVIDRDAFVVTGGTGAGKTTLLAALLGEVDPADRILVVEDVLEIPLNTGHVVRLQARPPNVEGHGSVTLVDLVRQALRMRPDRVVVGEVRGAEVRELLQALNTGHEGGCATLHANRPADVPARLEALGALAGMSPAAVRAQVATALKTVVHVARTPAGRRITAIEDL</sequence>
<dbReference type="RefSeq" id="WP_344080005.1">
    <property type="nucleotide sequence ID" value="NZ_BAAAPO010000006.1"/>
</dbReference>
<dbReference type="InterPro" id="IPR050921">
    <property type="entry name" value="T4SS_GSP_E_ATPase"/>
</dbReference>
<keyword evidence="4" id="KW-1185">Reference proteome</keyword>
<dbReference type="CDD" id="cd01130">
    <property type="entry name" value="VirB11-like_ATPase"/>
    <property type="match status" value="1"/>
</dbReference>
<dbReference type="SUPFAM" id="SSF52540">
    <property type="entry name" value="P-loop containing nucleoside triphosphate hydrolases"/>
    <property type="match status" value="1"/>
</dbReference>
<dbReference type="Gene3D" id="3.40.50.300">
    <property type="entry name" value="P-loop containing nucleotide triphosphate hydrolases"/>
    <property type="match status" value="1"/>
</dbReference>
<organism evidence="3 4">
    <name type="scientific">Nostocoides veronense</name>
    <dbReference type="NCBI Taxonomy" id="330836"/>
    <lineage>
        <taxon>Bacteria</taxon>
        <taxon>Bacillati</taxon>
        <taxon>Actinomycetota</taxon>
        <taxon>Actinomycetes</taxon>
        <taxon>Micrococcales</taxon>
        <taxon>Intrasporangiaceae</taxon>
        <taxon>Nostocoides</taxon>
    </lineage>
</organism>
<dbReference type="PANTHER" id="PTHR30486:SF6">
    <property type="entry name" value="TYPE IV PILUS RETRACTATION ATPASE PILT"/>
    <property type="match status" value="1"/>
</dbReference>
<dbReference type="Pfam" id="PF00437">
    <property type="entry name" value="T2SSE"/>
    <property type="match status" value="1"/>
</dbReference>
<gene>
    <name evidence="3" type="ORF">GCM10009811_02070</name>
</gene>
<evidence type="ECO:0000259" key="2">
    <source>
        <dbReference type="Pfam" id="PF00437"/>
    </source>
</evidence>
<protein>
    <submittedName>
        <fullName evidence="3">TadA family conjugal transfer-associated ATPase</fullName>
    </submittedName>
</protein>
<dbReference type="EMBL" id="BAAAPO010000006">
    <property type="protein sequence ID" value="GAA1780417.1"/>
    <property type="molecule type" value="Genomic_DNA"/>
</dbReference>
<comment type="similarity">
    <text evidence="1">Belongs to the GSP E family.</text>
</comment>
<evidence type="ECO:0000256" key="1">
    <source>
        <dbReference type="ARBA" id="ARBA00006611"/>
    </source>
</evidence>
<comment type="caution">
    <text evidence="3">The sequence shown here is derived from an EMBL/GenBank/DDBJ whole genome shotgun (WGS) entry which is preliminary data.</text>
</comment>